<feature type="coiled-coil region" evidence="5">
    <location>
        <begin position="1112"/>
        <end position="1202"/>
    </location>
</feature>
<name>A0A2R5G0S2_9STRA</name>
<dbReference type="PANTHER" id="PTHR20544:SF0">
    <property type="entry name" value="NUCLEOPROTEIN TPR_MLP1 DOMAIN-CONTAINING PROTEIN"/>
    <property type="match status" value="1"/>
</dbReference>
<feature type="compositionally biased region" description="Basic and acidic residues" evidence="6">
    <location>
        <begin position="1306"/>
        <end position="1321"/>
    </location>
</feature>
<keyword evidence="3" id="KW-0206">Cytoskeleton</keyword>
<feature type="region of interest" description="Disordered" evidence="6">
    <location>
        <begin position="237"/>
        <end position="264"/>
    </location>
</feature>
<feature type="coiled-coil region" evidence="5">
    <location>
        <begin position="399"/>
        <end position="1048"/>
    </location>
</feature>
<feature type="compositionally biased region" description="Basic and acidic residues" evidence="6">
    <location>
        <begin position="1498"/>
        <end position="1513"/>
    </location>
</feature>
<feature type="region of interest" description="Disordered" evidence="6">
    <location>
        <begin position="1489"/>
        <end position="1513"/>
    </location>
</feature>
<evidence type="ECO:0000256" key="4">
    <source>
        <dbReference type="ARBA" id="ARBA00038123"/>
    </source>
</evidence>
<gene>
    <name evidence="7" type="ORF">FCC1311_001082</name>
</gene>
<evidence type="ECO:0000256" key="2">
    <source>
        <dbReference type="ARBA" id="ARBA00022490"/>
    </source>
</evidence>
<comment type="similarity">
    <text evidence="4">Belongs to the CEP135/TSGA10 family.</text>
</comment>
<evidence type="ECO:0000313" key="8">
    <source>
        <dbReference type="Proteomes" id="UP000241890"/>
    </source>
</evidence>
<evidence type="ECO:0000256" key="1">
    <source>
        <dbReference type="ARBA" id="ARBA00004114"/>
    </source>
</evidence>
<accession>A0A2R5G0S2</accession>
<feature type="coiled-coil region" evidence="5">
    <location>
        <begin position="275"/>
        <end position="362"/>
    </location>
</feature>
<comment type="subcellular location">
    <subcellularLocation>
        <location evidence="1">Cytoplasm</location>
        <location evidence="1">Cytoskeleton</location>
        <location evidence="1">Microtubule organizing center</location>
        <location evidence="1">Centrosome</location>
        <location evidence="1">Centriole</location>
    </subcellularLocation>
</comment>
<feature type="compositionally biased region" description="Low complexity" evidence="6">
    <location>
        <begin position="1417"/>
        <end position="1432"/>
    </location>
</feature>
<dbReference type="InParanoid" id="A0A2R5G0S2"/>
<dbReference type="Gene3D" id="1.10.287.1490">
    <property type="match status" value="1"/>
</dbReference>
<dbReference type="EMBL" id="BEYU01000001">
    <property type="protein sequence ID" value="GBG23889.1"/>
    <property type="molecule type" value="Genomic_DNA"/>
</dbReference>
<organism evidence="7 8">
    <name type="scientific">Hondaea fermentalgiana</name>
    <dbReference type="NCBI Taxonomy" id="2315210"/>
    <lineage>
        <taxon>Eukaryota</taxon>
        <taxon>Sar</taxon>
        <taxon>Stramenopiles</taxon>
        <taxon>Bigyra</taxon>
        <taxon>Labyrinthulomycetes</taxon>
        <taxon>Thraustochytrida</taxon>
        <taxon>Thraustochytriidae</taxon>
        <taxon>Hondaea</taxon>
    </lineage>
</organism>
<evidence type="ECO:0000256" key="5">
    <source>
        <dbReference type="SAM" id="Coils"/>
    </source>
</evidence>
<reference evidence="7 8" key="1">
    <citation type="submission" date="2017-12" db="EMBL/GenBank/DDBJ databases">
        <title>Sequencing, de novo assembly and annotation of complete genome of a new Thraustochytrid species, strain FCC1311.</title>
        <authorList>
            <person name="Sedici K."/>
            <person name="Godart F."/>
            <person name="Aiese Cigliano R."/>
            <person name="Sanseverino W."/>
            <person name="Barakat M."/>
            <person name="Ortet P."/>
            <person name="Marechal E."/>
            <person name="Cagnac O."/>
            <person name="Amato A."/>
        </authorList>
    </citation>
    <scope>NUCLEOTIDE SEQUENCE [LARGE SCALE GENOMIC DNA]</scope>
</reference>
<sequence length="1513" mass="168488">MAAAMAATKTPVVQAYEETKAELAAMEYYDFLGIESLELVRSLLADLVMTTTSHEKQQEKIETMERELALTQESVFTLRRENSRLVRENNQLHIDMIRRAEDLDEQERALQAKLQEANDRTSEAKFAADQFKRRLDTAERALSAARQAGTQSQPPSPPRADLSMSQALGEAAPVPGAPGQQSESASERNVAMLEERLAGITREASELRGKLAHVSKQVELRDAEVIRLGKELARREFAPQSAAASATGTAENPAAEGPEPTRQLQQARFADEKVVAQLYDQIDFLSAQLQDKESKLQKAGLDGKLLEQARAELKRKDNELAQATTRLGEAVAAREKLSDENSKRKANEADEIRNAAQEARDALMDPQRLETALSAAKSDELGALLEAYREDKLRFGTTVQRLEQSAVEFRTRAEQLEHELHERVALQVKAEEDAHKARAERQRLEGELGDAQRALAKLHEARLSAEETSAAMTGEVGSLEQLVEDQRADLGTLRGELERARTAEQTALADLKRTQAELERKEREAGGLQDRMRHADHAMESLEQERDALQRQVDRVLAELRTAKVAAQDARAEIQGAKSEADHYQGRCRVLEDEVRSLTQQLVRKSEEYLKEAGVRAELEELSTLPSVIGELEEQVARWRARAADLDTESKRVARALDSAQTEIRETNAEREQLERAVADLRAGRAEVAAQLREARNQVEEMSVKLETVTADRDSLVKLSKASSEQLSQRTAASAAADAEMDHFRLEAQRAEAKVEAAARREAVLREQLQSARDNLGRAEAAKLALEENLQTVKTERDRTRESVAALEREVQQLRGEERELSESLRGSEERARELAAQVESESRERSKLAAHLEQFKTVFSKLDETRANLQDRVRELHTALQKEKANFAALEKNQKSVEEVARAATEKRGHLERALKEARDHNERLVAQLESRSKAAHELESAVSKQELTYRELEQRLGAAKRQLHAQSQALETRDGDLQETQEALAAAKRTIAHLEQMCKARTSELKSAAQDLANMTRENQAVNASCQTLRVERDQLRVQLSEALARASRMDGLLESGKLEKADLLNVYRRACDENARLKRLVHELSTSRAKAVGENQVQVADTSRLRQRLAESEETVRKQQVDLQAYERQVAELSRQMHSIQSRLDLFEEEKSFAERSATSARETTANLAHREQTLKWQLAQQQAEIDKLTLRVSKLSADNEAMHTQLLMERRRYQDLELVVSKARAAQAQASLSEKARAEELHALRTTLLDRELEAERSFAGSTGSPPGRPASRGELLPASAPGTPTPDTPPPQPARSAPGSRGRDRQEQEKEQDRQQEQQQRVNEEEEDDLPGVLPARSPPVSTMTAPTSSGFAEELPTTTAAATAKTVSNSSGSSKEDRGGEGVSSSSRPRTPPSSPELDERGAGRRTGTMVAASPVSPSFSRASSSDLDHMTTELEALISDQSEIIRRIQRDRRSFGQVAADVRQDLETSRSRASIAVAQARAAGAFTSSFSRDDDERPSLHDRDPR</sequence>
<evidence type="ECO:0000313" key="7">
    <source>
        <dbReference type="EMBL" id="GBG23889.1"/>
    </source>
</evidence>
<protein>
    <submittedName>
        <fullName evidence="7">Centrosomal protein of 135 kDa</fullName>
    </submittedName>
</protein>
<dbReference type="OrthoDB" id="10254663at2759"/>
<feature type="compositionally biased region" description="Pro residues" evidence="6">
    <location>
        <begin position="1288"/>
        <end position="1298"/>
    </location>
</feature>
<keyword evidence="5" id="KW-0175">Coiled coil</keyword>
<feature type="region of interest" description="Disordered" evidence="6">
    <location>
        <begin position="1260"/>
        <end position="1434"/>
    </location>
</feature>
<dbReference type="PANTHER" id="PTHR20544">
    <property type="entry name" value="CENTROSOMAL PROTEIN CEP135"/>
    <property type="match status" value="1"/>
</dbReference>
<feature type="region of interest" description="Disordered" evidence="6">
    <location>
        <begin position="141"/>
        <end position="163"/>
    </location>
</feature>
<evidence type="ECO:0000256" key="6">
    <source>
        <dbReference type="SAM" id="MobiDB-lite"/>
    </source>
</evidence>
<dbReference type="InterPro" id="IPR051877">
    <property type="entry name" value="Centriole_BasalBody_StrucProt"/>
</dbReference>
<dbReference type="GO" id="GO:0005814">
    <property type="term" value="C:centriole"/>
    <property type="evidence" value="ECO:0007669"/>
    <property type="project" value="UniProtKB-SubCell"/>
</dbReference>
<dbReference type="Proteomes" id="UP000241890">
    <property type="component" value="Unassembled WGS sequence"/>
</dbReference>
<keyword evidence="2" id="KW-0963">Cytoplasm</keyword>
<proteinExistence type="inferred from homology"/>
<feature type="compositionally biased region" description="Polar residues" evidence="6">
    <location>
        <begin position="1345"/>
        <end position="1356"/>
    </location>
</feature>
<comment type="caution">
    <text evidence="7">The sequence shown here is derived from an EMBL/GenBank/DDBJ whole genome shotgun (WGS) entry which is preliminary data.</text>
</comment>
<evidence type="ECO:0000256" key="3">
    <source>
        <dbReference type="ARBA" id="ARBA00023212"/>
    </source>
</evidence>
<keyword evidence="8" id="KW-1185">Reference proteome</keyword>